<evidence type="ECO:0000313" key="2">
    <source>
        <dbReference type="EMBL" id="BAL58371.1"/>
    </source>
</evidence>
<accession>H5SQD5</accession>
<dbReference type="EMBL" id="AP011800">
    <property type="protein sequence ID" value="BAL58371.1"/>
    <property type="molecule type" value="Genomic_DNA"/>
</dbReference>
<dbReference type="InterPro" id="IPR025275">
    <property type="entry name" value="DUF4015"/>
</dbReference>
<organism evidence="2">
    <name type="scientific">Acetithermum autotrophicum</name>
    <dbReference type="NCBI Taxonomy" id="1446466"/>
    <lineage>
        <taxon>Bacteria</taxon>
        <taxon>Candidatus Bipolaricaulota</taxon>
        <taxon>Candidatus Acetithermum</taxon>
    </lineage>
</organism>
<name>H5SQD5_ACEAU</name>
<dbReference type="AlphaFoldDB" id="H5SQD5"/>
<reference evidence="2" key="1">
    <citation type="journal article" date="2005" name="Environ. Microbiol.">
        <title>Genetic and functional properties of uncultivated thermophilic crenarchaeotes from a subsurface gold mine as revealed by analysis of genome fragments.</title>
        <authorList>
            <person name="Nunoura T."/>
            <person name="Hirayama H."/>
            <person name="Takami H."/>
            <person name="Oida H."/>
            <person name="Nishi S."/>
            <person name="Shimamura S."/>
            <person name="Suzuki Y."/>
            <person name="Inagaki F."/>
            <person name="Takai K."/>
            <person name="Nealson K.H."/>
            <person name="Horikoshi K."/>
        </authorList>
    </citation>
    <scope>NUCLEOTIDE SEQUENCE</scope>
</reference>
<dbReference type="Pfam" id="PF13200">
    <property type="entry name" value="DUF4015"/>
    <property type="match status" value="1"/>
</dbReference>
<evidence type="ECO:0000259" key="1">
    <source>
        <dbReference type="Pfam" id="PF13200"/>
    </source>
</evidence>
<protein>
    <submittedName>
        <fullName evidence="2">Hypothetical conserved protein</fullName>
    </submittedName>
</protein>
<reference evidence="2" key="2">
    <citation type="journal article" date="2012" name="PLoS ONE">
        <title>A Deeply Branching Thermophilic Bacterium with an Ancient Acetyl-CoA Pathway Dominates a Subsurface Ecosystem.</title>
        <authorList>
            <person name="Takami H."/>
            <person name="Noguchi H."/>
            <person name="Takaki Y."/>
            <person name="Uchiyama I."/>
            <person name="Toyoda A."/>
            <person name="Nishi S."/>
            <person name="Chee G.-J."/>
            <person name="Arai W."/>
            <person name="Nunoura T."/>
            <person name="Itoh T."/>
            <person name="Hattori M."/>
            <person name="Takai K."/>
        </authorList>
    </citation>
    <scope>NUCLEOTIDE SEQUENCE</scope>
</reference>
<gene>
    <name evidence="2" type="ORF">HGMM_OP1C066</name>
</gene>
<feature type="domain" description="DUF4015" evidence="1">
    <location>
        <begin position="73"/>
        <end position="324"/>
    </location>
</feature>
<proteinExistence type="predicted"/>
<sequence>MKNELQHRQQRKRRRIAALGLVLVGLSILLFVLTQPERPAQPVSQAALVPAVKRTTPTPPLDSSSRGLPRIRGVYLPAAVAANPKKLQEIVENAKRVGFNALVIDVKDNHGIVAYDTKVPLAQKIGARVDLLKLGELLPQLKKLGFYLIARQVVFYDPKLARYLNALPTEREPQRWVSPTDVRAQEYNLAIAAEVASLGFDELQFDYIRWPDGGAYKPIYTERYAAIERFLQRLFERVRPKIRLSADVFGRTLWNWNTKQIDPIGQHLETFDKFFDVLSPMVYPSHYETEELRSDPYGTVKKALESGLKRDLKLRPFLQAFEMRIPTR</sequence>
<dbReference type="Gene3D" id="3.20.20.80">
    <property type="entry name" value="Glycosidases"/>
    <property type="match status" value="1"/>
</dbReference>